<evidence type="ECO:0000313" key="3">
    <source>
        <dbReference type="Proteomes" id="UP000003856"/>
    </source>
</evidence>
<dbReference type="OrthoDB" id="6594792at2"/>
<accession>C5T4Z1</accession>
<evidence type="ECO:0000313" key="2">
    <source>
        <dbReference type="EMBL" id="EER60446.1"/>
    </source>
</evidence>
<dbReference type="AlphaFoldDB" id="C5T4Z1"/>
<dbReference type="Proteomes" id="UP000003856">
    <property type="component" value="Unassembled WGS sequence"/>
</dbReference>
<dbReference type="PATRIC" id="fig|573060.9.peg.3145"/>
<organism evidence="2 3">
    <name type="scientific">Acidovorax delafieldii 2AN</name>
    <dbReference type="NCBI Taxonomy" id="573060"/>
    <lineage>
        <taxon>Bacteria</taxon>
        <taxon>Pseudomonadati</taxon>
        <taxon>Pseudomonadota</taxon>
        <taxon>Betaproteobacteria</taxon>
        <taxon>Burkholderiales</taxon>
        <taxon>Comamonadaceae</taxon>
        <taxon>Acidovorax</taxon>
    </lineage>
</organism>
<dbReference type="RefSeq" id="WP_005796008.1">
    <property type="nucleotide sequence ID" value="NZ_ACQT01000055.1"/>
</dbReference>
<protein>
    <submittedName>
        <fullName evidence="2">Uncharacterized protein</fullName>
    </submittedName>
</protein>
<gene>
    <name evidence="2" type="ORF">AcdelDRAFT_1971</name>
</gene>
<feature type="coiled-coil region" evidence="1">
    <location>
        <begin position="78"/>
        <end position="105"/>
    </location>
</feature>
<name>C5T4Z1_ACIDE</name>
<keyword evidence="3" id="KW-1185">Reference proteome</keyword>
<evidence type="ECO:0000256" key="1">
    <source>
        <dbReference type="SAM" id="Coils"/>
    </source>
</evidence>
<reference evidence="2 3" key="1">
    <citation type="submission" date="2009-05" db="EMBL/GenBank/DDBJ databases">
        <title>The draft genome of Acidovorax delafieldii 2AN.</title>
        <authorList>
            <consortium name="US DOE Joint Genome Institute (JGI-PGF)"/>
            <person name="Lucas S."/>
            <person name="Copeland A."/>
            <person name="Lapidus A."/>
            <person name="Glavina del Rio T."/>
            <person name="Tice H."/>
            <person name="Bruce D."/>
            <person name="Goodwin L."/>
            <person name="Pitluck S."/>
            <person name="Larimer F."/>
            <person name="Land M.L."/>
            <person name="Hauser L."/>
            <person name="Shelobolina E.S."/>
            <person name="Picardal F."/>
            <person name="Roden E."/>
            <person name="Emerson D."/>
        </authorList>
    </citation>
    <scope>NUCLEOTIDE SEQUENCE [LARGE SCALE GENOMIC DNA]</scope>
    <source>
        <strain evidence="2 3">2AN</strain>
    </source>
</reference>
<sequence length="117" mass="13537">MVDNIRQFPGAEVPDQTLSVERRPFGFCSHEKISLDEHSRTVKCAACGKVFDPFNFLRDEVHRLQDAWERHRQVRSSLSEHIDRVEALKKEEARLKGRIKTAKAKAEPAIDVRNRSL</sequence>
<proteinExistence type="predicted"/>
<dbReference type="EMBL" id="ACQT01000055">
    <property type="protein sequence ID" value="EER60446.1"/>
    <property type="molecule type" value="Genomic_DNA"/>
</dbReference>
<comment type="caution">
    <text evidence="2">The sequence shown here is derived from an EMBL/GenBank/DDBJ whole genome shotgun (WGS) entry which is preliminary data.</text>
</comment>
<keyword evidence="1" id="KW-0175">Coiled coil</keyword>